<feature type="compositionally biased region" description="Polar residues" evidence="1">
    <location>
        <begin position="186"/>
        <end position="205"/>
    </location>
</feature>
<gene>
    <name evidence="2" type="ORF">PSYICH_LOCUS8712</name>
</gene>
<dbReference type="Proteomes" id="UP001153636">
    <property type="component" value="Chromosome 3"/>
</dbReference>
<dbReference type="OrthoDB" id="6754815at2759"/>
<feature type="region of interest" description="Disordered" evidence="1">
    <location>
        <begin position="135"/>
        <end position="268"/>
    </location>
</feature>
<evidence type="ECO:0000256" key="1">
    <source>
        <dbReference type="SAM" id="MobiDB-lite"/>
    </source>
</evidence>
<protein>
    <recommendedName>
        <fullName evidence="4">H15 domain-containing protein</fullName>
    </recommendedName>
</protein>
<dbReference type="AlphaFoldDB" id="A0A9P0CYG2"/>
<feature type="compositionally biased region" description="Basic residues" evidence="1">
    <location>
        <begin position="154"/>
        <end position="174"/>
    </location>
</feature>
<evidence type="ECO:0008006" key="4">
    <source>
        <dbReference type="Google" id="ProtNLM"/>
    </source>
</evidence>
<keyword evidence="3" id="KW-1185">Reference proteome</keyword>
<proteinExistence type="predicted"/>
<accession>A0A9P0CYG2</accession>
<feature type="compositionally biased region" description="Basic and acidic residues" evidence="1">
    <location>
        <begin position="207"/>
        <end position="236"/>
    </location>
</feature>
<reference evidence="2" key="1">
    <citation type="submission" date="2022-01" db="EMBL/GenBank/DDBJ databases">
        <authorList>
            <person name="King R."/>
        </authorList>
    </citation>
    <scope>NUCLEOTIDE SEQUENCE</scope>
</reference>
<name>A0A9P0CYG2_9CUCU</name>
<dbReference type="EMBL" id="OV651815">
    <property type="protein sequence ID" value="CAH1108773.1"/>
    <property type="molecule type" value="Genomic_DNA"/>
</dbReference>
<evidence type="ECO:0000313" key="3">
    <source>
        <dbReference type="Proteomes" id="UP001153636"/>
    </source>
</evidence>
<evidence type="ECO:0000313" key="2">
    <source>
        <dbReference type="EMBL" id="CAH1108773.1"/>
    </source>
</evidence>
<sequence length="268" mass="31246">MTRNKNKNLPHLFNEVLDSIAILKESKGSSEKSILNQVDTILHIRRQHLKKSIASIHRALRHGLKTGLLKLKNGKYCLGMSQADYNIYRKVQKLRSSDNLYRDFRARRGKRRSRRRRGRRRNIYDAVDYIEETNDEEITSNQSSAESTEPVDRSRRRRGGRRKARRRRRGRRRAAGTNEKTDETPDQSQQNPIVTPKTSNDSIKTNDQNKEDDDNKSKNSSDNQKSDNNDCNESDHISLPNSTDPEKKCDKPDCLCNLKKNYDRKSYD</sequence>
<feature type="compositionally biased region" description="Basic and acidic residues" evidence="1">
    <location>
        <begin position="244"/>
        <end position="253"/>
    </location>
</feature>
<organism evidence="2 3">
    <name type="scientific">Psylliodes chrysocephalus</name>
    <dbReference type="NCBI Taxonomy" id="3402493"/>
    <lineage>
        <taxon>Eukaryota</taxon>
        <taxon>Metazoa</taxon>
        <taxon>Ecdysozoa</taxon>
        <taxon>Arthropoda</taxon>
        <taxon>Hexapoda</taxon>
        <taxon>Insecta</taxon>
        <taxon>Pterygota</taxon>
        <taxon>Neoptera</taxon>
        <taxon>Endopterygota</taxon>
        <taxon>Coleoptera</taxon>
        <taxon>Polyphaga</taxon>
        <taxon>Cucujiformia</taxon>
        <taxon>Chrysomeloidea</taxon>
        <taxon>Chrysomelidae</taxon>
        <taxon>Galerucinae</taxon>
        <taxon>Alticini</taxon>
        <taxon>Psylliodes</taxon>
    </lineage>
</organism>